<evidence type="ECO:0000256" key="4">
    <source>
        <dbReference type="ARBA" id="ARBA00022692"/>
    </source>
</evidence>
<keyword evidence="9" id="KW-0472">Membrane</keyword>
<dbReference type="GO" id="GO:0005743">
    <property type="term" value="C:mitochondrial inner membrane"/>
    <property type="evidence" value="ECO:0007669"/>
    <property type="project" value="UniProtKB-SubCell"/>
</dbReference>
<keyword evidence="6" id="KW-0999">Mitochondrion inner membrane</keyword>
<evidence type="ECO:0000313" key="12">
    <source>
        <dbReference type="Proteomes" id="UP000236333"/>
    </source>
</evidence>
<keyword evidence="5" id="KW-0677">Repeat</keyword>
<protein>
    <submittedName>
        <fullName evidence="11">Uncharacterized protein</fullName>
    </submittedName>
</protein>
<dbReference type="OrthoDB" id="1747031at2759"/>
<organism evidence="11 12">
    <name type="scientific">Tetrabaena socialis</name>
    <dbReference type="NCBI Taxonomy" id="47790"/>
    <lineage>
        <taxon>Eukaryota</taxon>
        <taxon>Viridiplantae</taxon>
        <taxon>Chlorophyta</taxon>
        <taxon>core chlorophytes</taxon>
        <taxon>Chlorophyceae</taxon>
        <taxon>CS clade</taxon>
        <taxon>Chlamydomonadales</taxon>
        <taxon>Tetrabaenaceae</taxon>
        <taxon>Tetrabaena</taxon>
    </lineage>
</organism>
<proteinExistence type="inferred from homology"/>
<dbReference type="AlphaFoldDB" id="A0A2J8A0S0"/>
<comment type="subcellular location">
    <subcellularLocation>
        <location evidence="1">Mitochondrion inner membrane</location>
        <topology evidence="1">Multi-pass membrane protein</topology>
    </subcellularLocation>
</comment>
<keyword evidence="12" id="KW-1185">Reference proteome</keyword>
<evidence type="ECO:0000256" key="9">
    <source>
        <dbReference type="ARBA" id="ARBA00023136"/>
    </source>
</evidence>
<evidence type="ECO:0000256" key="6">
    <source>
        <dbReference type="ARBA" id="ARBA00022792"/>
    </source>
</evidence>
<dbReference type="InterPro" id="IPR018108">
    <property type="entry name" value="MCP_transmembrane"/>
</dbReference>
<evidence type="ECO:0000256" key="3">
    <source>
        <dbReference type="ARBA" id="ARBA00022448"/>
    </source>
</evidence>
<keyword evidence="7" id="KW-1133">Transmembrane helix</keyword>
<accession>A0A2J8A0S0</accession>
<evidence type="ECO:0000256" key="2">
    <source>
        <dbReference type="ARBA" id="ARBA00006375"/>
    </source>
</evidence>
<feature type="compositionally biased region" description="Low complexity" evidence="10">
    <location>
        <begin position="106"/>
        <end position="121"/>
    </location>
</feature>
<reference evidence="11 12" key="1">
    <citation type="journal article" date="2017" name="Mol. Biol. Evol.">
        <title>The 4-celled Tetrabaena socialis nuclear genome reveals the essential components for genetic control of cell number at the origin of multicellularity in the volvocine lineage.</title>
        <authorList>
            <person name="Featherston J."/>
            <person name="Arakaki Y."/>
            <person name="Hanschen E.R."/>
            <person name="Ferris P.J."/>
            <person name="Michod R.E."/>
            <person name="Olson B.J.S.C."/>
            <person name="Nozaki H."/>
            <person name="Durand P.M."/>
        </authorList>
    </citation>
    <scope>NUCLEOTIDE SEQUENCE [LARGE SCALE GENOMIC DNA]</scope>
    <source>
        <strain evidence="11 12">NIES-571</strain>
    </source>
</reference>
<dbReference type="PANTHER" id="PTHR45760:SF2">
    <property type="entry name" value="FI19922P1-RELATED"/>
    <property type="match status" value="1"/>
</dbReference>
<dbReference type="SUPFAM" id="SSF103506">
    <property type="entry name" value="Mitochondrial carrier"/>
    <property type="match status" value="1"/>
</dbReference>
<dbReference type="Gene3D" id="1.50.40.10">
    <property type="entry name" value="Mitochondrial carrier domain"/>
    <property type="match status" value="1"/>
</dbReference>
<gene>
    <name evidence="11" type="ORF">TSOC_007538</name>
</gene>
<keyword evidence="4" id="KW-0812">Transmembrane</keyword>
<dbReference type="InterPro" id="IPR023395">
    <property type="entry name" value="MCP_dom_sf"/>
</dbReference>
<dbReference type="Proteomes" id="UP000236333">
    <property type="component" value="Unassembled WGS sequence"/>
</dbReference>
<feature type="region of interest" description="Disordered" evidence="10">
    <location>
        <begin position="51"/>
        <end position="171"/>
    </location>
</feature>
<dbReference type="EMBL" id="PGGS01000257">
    <property type="protein sequence ID" value="PNH06123.1"/>
    <property type="molecule type" value="Genomic_DNA"/>
</dbReference>
<dbReference type="PANTHER" id="PTHR45760">
    <property type="entry name" value="FI19922P1-RELATED"/>
    <property type="match status" value="1"/>
</dbReference>
<name>A0A2J8A0S0_9CHLO</name>
<evidence type="ECO:0000256" key="10">
    <source>
        <dbReference type="SAM" id="MobiDB-lite"/>
    </source>
</evidence>
<sequence>MALALRTVPRLWTGVMATLARDVPFSALYWGMLEPVRGGLLAHWQRQELQQRHQQQQQQHRGGAAAATASHGLAEEQAPSNGTTSSSGGDGLQKSRVRGIGGRALAEPPAGSSAAAAAAEGESGEHAQRPPHAASPAGTSTDEQRPSPHQPHPAQPQPQPQPLEGSSAPAPSGQAVLAANLIAGSSAGALAAMVTTPFDVIKTRLQVGLQARTAVARLELPSVMALLLNAPC</sequence>
<evidence type="ECO:0000256" key="7">
    <source>
        <dbReference type="ARBA" id="ARBA00022989"/>
    </source>
</evidence>
<evidence type="ECO:0000256" key="1">
    <source>
        <dbReference type="ARBA" id="ARBA00004448"/>
    </source>
</evidence>
<comment type="similarity">
    <text evidence="2">Belongs to the mitochondrial carrier (TC 2.A.29) family.</text>
</comment>
<dbReference type="GO" id="GO:1990542">
    <property type="term" value="P:mitochondrial transmembrane transport"/>
    <property type="evidence" value="ECO:0007669"/>
    <property type="project" value="InterPro"/>
</dbReference>
<keyword evidence="3" id="KW-0813">Transport</keyword>
<evidence type="ECO:0000256" key="5">
    <source>
        <dbReference type="ARBA" id="ARBA00022737"/>
    </source>
</evidence>
<dbReference type="Pfam" id="PF00153">
    <property type="entry name" value="Mito_carr"/>
    <property type="match status" value="1"/>
</dbReference>
<evidence type="ECO:0000313" key="11">
    <source>
        <dbReference type="EMBL" id="PNH06123.1"/>
    </source>
</evidence>
<evidence type="ECO:0000256" key="8">
    <source>
        <dbReference type="ARBA" id="ARBA00023128"/>
    </source>
</evidence>
<feature type="compositionally biased region" description="Low complexity" evidence="10">
    <location>
        <begin position="52"/>
        <end position="87"/>
    </location>
</feature>
<comment type="caution">
    <text evidence="11">The sequence shown here is derived from an EMBL/GenBank/DDBJ whole genome shotgun (WGS) entry which is preliminary data.</text>
</comment>
<keyword evidence="8" id="KW-0496">Mitochondrion</keyword>
<feature type="compositionally biased region" description="Pro residues" evidence="10">
    <location>
        <begin position="148"/>
        <end position="161"/>
    </location>
</feature>
<dbReference type="InterPro" id="IPR045315">
    <property type="entry name" value="Mtm1-like"/>
</dbReference>